<accession>A0A0C9WMV6</accession>
<organism evidence="2 3">
    <name type="scientific">Laccaria amethystina LaAM-08-1</name>
    <dbReference type="NCBI Taxonomy" id="1095629"/>
    <lineage>
        <taxon>Eukaryota</taxon>
        <taxon>Fungi</taxon>
        <taxon>Dikarya</taxon>
        <taxon>Basidiomycota</taxon>
        <taxon>Agaricomycotina</taxon>
        <taxon>Agaricomycetes</taxon>
        <taxon>Agaricomycetidae</taxon>
        <taxon>Agaricales</taxon>
        <taxon>Agaricineae</taxon>
        <taxon>Hydnangiaceae</taxon>
        <taxon>Laccaria</taxon>
    </lineage>
</organism>
<gene>
    <name evidence="2" type="ORF">K443DRAFT_14393</name>
</gene>
<feature type="compositionally biased region" description="Polar residues" evidence="1">
    <location>
        <begin position="1"/>
        <end position="14"/>
    </location>
</feature>
<dbReference type="Proteomes" id="UP000054477">
    <property type="component" value="Unassembled WGS sequence"/>
</dbReference>
<dbReference type="HOGENOM" id="CLU_2498215_0_0_1"/>
<dbReference type="EMBL" id="KN839007">
    <property type="protein sequence ID" value="KIJ91440.1"/>
    <property type="molecule type" value="Genomic_DNA"/>
</dbReference>
<reference evidence="2 3" key="1">
    <citation type="submission" date="2014-04" db="EMBL/GenBank/DDBJ databases">
        <authorList>
            <consortium name="DOE Joint Genome Institute"/>
            <person name="Kuo A."/>
            <person name="Kohler A."/>
            <person name="Nagy L.G."/>
            <person name="Floudas D."/>
            <person name="Copeland A."/>
            <person name="Barry K.W."/>
            <person name="Cichocki N."/>
            <person name="Veneault-Fourrey C."/>
            <person name="LaButti K."/>
            <person name="Lindquist E.A."/>
            <person name="Lipzen A."/>
            <person name="Lundell T."/>
            <person name="Morin E."/>
            <person name="Murat C."/>
            <person name="Sun H."/>
            <person name="Tunlid A."/>
            <person name="Henrissat B."/>
            <person name="Grigoriev I.V."/>
            <person name="Hibbett D.S."/>
            <person name="Martin F."/>
            <person name="Nordberg H.P."/>
            <person name="Cantor M.N."/>
            <person name="Hua S.X."/>
        </authorList>
    </citation>
    <scope>NUCLEOTIDE SEQUENCE [LARGE SCALE GENOMIC DNA]</scope>
    <source>
        <strain evidence="2 3">LaAM-08-1</strain>
    </source>
</reference>
<sequence>MNDNDVVVRTSSTFVPDLANGDHTTHDTAPPRPQTTTPHPRTTRPPTTAPHPRTCTTRERAPPPRNDNSAPINRNPAPTNNANHPE</sequence>
<reference evidence="3" key="2">
    <citation type="submission" date="2015-01" db="EMBL/GenBank/DDBJ databases">
        <title>Evolutionary Origins and Diversification of the Mycorrhizal Mutualists.</title>
        <authorList>
            <consortium name="DOE Joint Genome Institute"/>
            <consortium name="Mycorrhizal Genomics Consortium"/>
            <person name="Kohler A."/>
            <person name="Kuo A."/>
            <person name="Nagy L.G."/>
            <person name="Floudas D."/>
            <person name="Copeland A."/>
            <person name="Barry K.W."/>
            <person name="Cichocki N."/>
            <person name="Veneault-Fourrey C."/>
            <person name="LaButti K."/>
            <person name="Lindquist E.A."/>
            <person name="Lipzen A."/>
            <person name="Lundell T."/>
            <person name="Morin E."/>
            <person name="Murat C."/>
            <person name="Riley R."/>
            <person name="Ohm R."/>
            <person name="Sun H."/>
            <person name="Tunlid A."/>
            <person name="Henrissat B."/>
            <person name="Grigoriev I.V."/>
            <person name="Hibbett D.S."/>
            <person name="Martin F."/>
        </authorList>
    </citation>
    <scope>NUCLEOTIDE SEQUENCE [LARGE SCALE GENOMIC DNA]</scope>
    <source>
        <strain evidence="3">LaAM-08-1</strain>
    </source>
</reference>
<dbReference type="AlphaFoldDB" id="A0A0C9WMV6"/>
<proteinExistence type="predicted"/>
<evidence type="ECO:0000313" key="3">
    <source>
        <dbReference type="Proteomes" id="UP000054477"/>
    </source>
</evidence>
<name>A0A0C9WMV6_9AGAR</name>
<feature type="compositionally biased region" description="Polar residues" evidence="1">
    <location>
        <begin position="66"/>
        <end position="86"/>
    </location>
</feature>
<keyword evidence="3" id="KW-1185">Reference proteome</keyword>
<evidence type="ECO:0000256" key="1">
    <source>
        <dbReference type="SAM" id="MobiDB-lite"/>
    </source>
</evidence>
<protein>
    <submittedName>
        <fullName evidence="2">Uncharacterized protein</fullName>
    </submittedName>
</protein>
<feature type="region of interest" description="Disordered" evidence="1">
    <location>
        <begin position="1"/>
        <end position="86"/>
    </location>
</feature>
<feature type="compositionally biased region" description="Low complexity" evidence="1">
    <location>
        <begin position="34"/>
        <end position="55"/>
    </location>
</feature>
<evidence type="ECO:0000313" key="2">
    <source>
        <dbReference type="EMBL" id="KIJ91440.1"/>
    </source>
</evidence>